<accession>A0A2P5T228</accession>
<proteinExistence type="inferred from homology"/>
<organism evidence="13 14">
    <name type="scientific">Candidatus Pantoea edessiphila</name>
    <dbReference type="NCBI Taxonomy" id="2044610"/>
    <lineage>
        <taxon>Bacteria</taxon>
        <taxon>Pseudomonadati</taxon>
        <taxon>Pseudomonadota</taxon>
        <taxon>Gammaproteobacteria</taxon>
        <taxon>Enterobacterales</taxon>
        <taxon>Erwiniaceae</taxon>
        <taxon>Pantoea</taxon>
    </lineage>
</organism>
<evidence type="ECO:0000256" key="2">
    <source>
        <dbReference type="ARBA" id="ARBA00006706"/>
    </source>
</evidence>
<evidence type="ECO:0000256" key="5">
    <source>
        <dbReference type="ARBA" id="ARBA00022842"/>
    </source>
</evidence>
<evidence type="ECO:0000256" key="1">
    <source>
        <dbReference type="ARBA" id="ARBA00001946"/>
    </source>
</evidence>
<evidence type="ECO:0000256" key="10">
    <source>
        <dbReference type="ARBA" id="ARBA00079637"/>
    </source>
</evidence>
<evidence type="ECO:0000256" key="8">
    <source>
        <dbReference type="ARBA" id="ARBA00066511"/>
    </source>
</evidence>
<dbReference type="SUPFAM" id="SSF48576">
    <property type="entry name" value="Terpenoid synthases"/>
    <property type="match status" value="1"/>
</dbReference>
<evidence type="ECO:0000313" key="14">
    <source>
        <dbReference type="Proteomes" id="UP000295937"/>
    </source>
</evidence>
<evidence type="ECO:0000256" key="12">
    <source>
        <dbReference type="RuleBase" id="RU004466"/>
    </source>
</evidence>
<dbReference type="PANTHER" id="PTHR12001">
    <property type="entry name" value="GERANYLGERANYL PYROPHOSPHATE SYNTHASE"/>
    <property type="match status" value="1"/>
</dbReference>
<gene>
    <name evidence="13" type="ORF">CRV09_01695</name>
</gene>
<protein>
    <recommendedName>
        <fullName evidence="9">Octaprenyl diphosphate synthase</fullName>
        <ecNumber evidence="8">2.5.1.90</ecNumber>
    </recommendedName>
    <alternativeName>
        <fullName evidence="11">All-trans-octaprenyl-diphosphate synthase</fullName>
    </alternativeName>
    <alternativeName>
        <fullName evidence="10">Octaprenyl pyrophosphate synthase</fullName>
    </alternativeName>
</protein>
<dbReference type="Pfam" id="PF00348">
    <property type="entry name" value="polyprenyl_synt"/>
    <property type="match status" value="1"/>
</dbReference>
<dbReference type="PROSITE" id="PS00723">
    <property type="entry name" value="POLYPRENYL_SYNTHASE_1"/>
    <property type="match status" value="1"/>
</dbReference>
<dbReference type="EMBL" id="PDKR01000002">
    <property type="protein sequence ID" value="PPI88600.1"/>
    <property type="molecule type" value="Genomic_DNA"/>
</dbReference>
<dbReference type="Proteomes" id="UP000295937">
    <property type="component" value="Unassembled WGS sequence"/>
</dbReference>
<dbReference type="FunFam" id="1.10.600.10:FF:000002">
    <property type="entry name" value="Octaprenyl diphosphate synthase"/>
    <property type="match status" value="1"/>
</dbReference>
<dbReference type="Gene3D" id="1.10.600.10">
    <property type="entry name" value="Farnesyl Diphosphate Synthase"/>
    <property type="match status" value="1"/>
</dbReference>
<sequence>MNLKQINTLIEKDIKDVDRAIFNQLDSSVSLINELGSHIINSGGKRIRPIVALLSALSIGYQGRLHIINAAMIELIHTATLLHDDVIDESRLRRGKTAANIKFGNSSSVLVGDFIYTKVFQMMVSIGSMKIISLISETINSIVEGEILQLINCNNVNISEENYMNVIYRKTAHLFEAAAQTSCIIANADPLQEKALKIYGFHIGVAFQLIDDILDYNSNIEKTGKKIGNDLEEGKLTFPLLHAIQNSSLEQKKMIRIAIEQGSSDLMDQILKIMSQYGSLEWTRKRAEYEINKAIQALRVIPENPWSDALRSLANILVQRTY</sequence>
<dbReference type="PANTHER" id="PTHR12001:SF69">
    <property type="entry name" value="ALL TRANS-POLYPRENYL-DIPHOSPHATE SYNTHASE PDSS1"/>
    <property type="match status" value="1"/>
</dbReference>
<keyword evidence="5" id="KW-0460">Magnesium</keyword>
<dbReference type="GO" id="GO:0106350">
    <property type="term" value="F:all-trans-octaprenyl-diphosphate synthase activity"/>
    <property type="evidence" value="ECO:0007669"/>
    <property type="project" value="UniProtKB-EC"/>
</dbReference>
<dbReference type="PROSITE" id="PS00444">
    <property type="entry name" value="POLYPRENYL_SYNTHASE_2"/>
    <property type="match status" value="1"/>
</dbReference>
<dbReference type="GO" id="GO:0008299">
    <property type="term" value="P:isoprenoid biosynthetic process"/>
    <property type="evidence" value="ECO:0007669"/>
    <property type="project" value="InterPro"/>
</dbReference>
<evidence type="ECO:0000313" key="13">
    <source>
        <dbReference type="EMBL" id="PPI88600.1"/>
    </source>
</evidence>
<dbReference type="AlphaFoldDB" id="A0A2P5T228"/>
<dbReference type="RefSeq" id="WP_136132436.1">
    <property type="nucleotide sequence ID" value="NZ_PDKR01000002.1"/>
</dbReference>
<comment type="cofactor">
    <cofactor evidence="1">
        <name>Mg(2+)</name>
        <dbReference type="ChEBI" id="CHEBI:18420"/>
    </cofactor>
</comment>
<evidence type="ECO:0000256" key="11">
    <source>
        <dbReference type="ARBA" id="ARBA00083124"/>
    </source>
</evidence>
<comment type="function">
    <text evidence="7">Supplies octaprenyl diphosphate, the precursor for the side chain of the isoprenoid quinones ubiquinone and menaquinone.</text>
</comment>
<dbReference type="InterPro" id="IPR033749">
    <property type="entry name" value="Polyprenyl_synt_CS"/>
</dbReference>
<keyword evidence="4" id="KW-0479">Metal-binding</keyword>
<comment type="caution">
    <text evidence="13">The sequence shown here is derived from an EMBL/GenBank/DDBJ whole genome shotgun (WGS) entry which is preliminary data.</text>
</comment>
<dbReference type="GO" id="GO:0046872">
    <property type="term" value="F:metal ion binding"/>
    <property type="evidence" value="ECO:0007669"/>
    <property type="project" value="UniProtKB-KW"/>
</dbReference>
<dbReference type="InterPro" id="IPR000092">
    <property type="entry name" value="Polyprenyl_synt"/>
</dbReference>
<evidence type="ECO:0000256" key="3">
    <source>
        <dbReference type="ARBA" id="ARBA00022679"/>
    </source>
</evidence>
<dbReference type="NCBIfam" id="NF008140">
    <property type="entry name" value="PRK10888.1"/>
    <property type="match status" value="1"/>
</dbReference>
<dbReference type="SFLD" id="SFLDS00005">
    <property type="entry name" value="Isoprenoid_Synthase_Type_I"/>
    <property type="match status" value="1"/>
</dbReference>
<dbReference type="OrthoDB" id="9805316at2"/>
<evidence type="ECO:0000256" key="9">
    <source>
        <dbReference type="ARBA" id="ARBA00072473"/>
    </source>
</evidence>
<evidence type="ECO:0000256" key="7">
    <source>
        <dbReference type="ARBA" id="ARBA00055029"/>
    </source>
</evidence>
<dbReference type="EC" id="2.5.1.90" evidence="8"/>
<reference evidence="13 14" key="1">
    <citation type="journal article" date="2018" name="Genome Biol. Evol.">
        <title>Cladogenesis and Genomic Streamlining in Extracellular Endosymbionts of Tropical Stink Bugs.</title>
        <authorList>
            <person name="Otero-Bravo A."/>
            <person name="Goffredi S."/>
            <person name="Sabree Z.L."/>
        </authorList>
    </citation>
    <scope>NUCLEOTIDE SEQUENCE [LARGE SCALE GENOMIC DNA]</scope>
    <source>
        <strain evidence="13 14">SoEO</strain>
    </source>
</reference>
<dbReference type="InterPro" id="IPR008949">
    <property type="entry name" value="Isoprenoid_synthase_dom_sf"/>
</dbReference>
<comment type="similarity">
    <text evidence="2 12">Belongs to the FPP/GGPP synthase family.</text>
</comment>
<name>A0A2P5T228_9GAMM</name>
<evidence type="ECO:0000256" key="4">
    <source>
        <dbReference type="ARBA" id="ARBA00022723"/>
    </source>
</evidence>
<evidence type="ECO:0000256" key="6">
    <source>
        <dbReference type="ARBA" id="ARBA00051506"/>
    </source>
</evidence>
<comment type="catalytic activity">
    <reaction evidence="6">
        <text>5 isopentenyl diphosphate + (2E,6E)-farnesyl diphosphate = all-trans-octaprenyl diphosphate + 5 diphosphate</text>
        <dbReference type="Rhea" id="RHEA:27798"/>
        <dbReference type="ChEBI" id="CHEBI:33019"/>
        <dbReference type="ChEBI" id="CHEBI:57711"/>
        <dbReference type="ChEBI" id="CHEBI:128769"/>
        <dbReference type="ChEBI" id="CHEBI:175763"/>
        <dbReference type="EC" id="2.5.1.90"/>
    </reaction>
</comment>
<keyword evidence="3 12" id="KW-0808">Transferase</keyword>
<dbReference type="CDD" id="cd00685">
    <property type="entry name" value="Trans_IPPS_HT"/>
    <property type="match status" value="1"/>
</dbReference>